<dbReference type="Proteomes" id="UP001178508">
    <property type="component" value="Chromosome 3"/>
</dbReference>
<name>A0AAV1EYF2_XYRNO</name>
<dbReference type="PROSITE" id="PS50824">
    <property type="entry name" value="DAPIN"/>
    <property type="match status" value="1"/>
</dbReference>
<dbReference type="CDD" id="cd08321">
    <property type="entry name" value="Pyrin_ASC-like"/>
    <property type="match status" value="1"/>
</dbReference>
<evidence type="ECO:0000313" key="3">
    <source>
        <dbReference type="Proteomes" id="UP001178508"/>
    </source>
</evidence>
<protein>
    <submittedName>
        <fullName evidence="2">Uncharacterized protein LOC117815586</fullName>
    </submittedName>
</protein>
<dbReference type="SUPFAM" id="SSF47986">
    <property type="entry name" value="DEATH domain"/>
    <property type="match status" value="1"/>
</dbReference>
<proteinExistence type="predicted"/>
<keyword evidence="3" id="KW-1185">Reference proteome</keyword>
<dbReference type="SMART" id="SM01289">
    <property type="entry name" value="PYRIN"/>
    <property type="match status" value="1"/>
</dbReference>
<dbReference type="Gene3D" id="1.10.533.10">
    <property type="entry name" value="Death Domain, Fas"/>
    <property type="match status" value="1"/>
</dbReference>
<reference evidence="2" key="1">
    <citation type="submission" date="2023-08" db="EMBL/GenBank/DDBJ databases">
        <authorList>
            <person name="Alioto T."/>
            <person name="Alioto T."/>
            <person name="Gomez Garrido J."/>
        </authorList>
    </citation>
    <scope>NUCLEOTIDE SEQUENCE</scope>
</reference>
<sequence length="132" mass="14218">MQAATLILDTLDELGTDEFKRFRWNLSQPVLSGCQPLRKGYLENADRQDTVSKMIDSYSESMAVNLTVEILQRMNLNNTAEKLRRAYSGGSAGTAGQTQPSLPSCPAGGVVVAPNIQGTSAGTINLNINTNK</sequence>
<dbReference type="Pfam" id="PF02758">
    <property type="entry name" value="PYRIN"/>
    <property type="match status" value="1"/>
</dbReference>
<gene>
    <name evidence="2" type="ORF">XNOV1_A027133</name>
</gene>
<organism evidence="2 3">
    <name type="scientific">Xyrichtys novacula</name>
    <name type="common">Pearly razorfish</name>
    <name type="synonym">Hemipteronotus novacula</name>
    <dbReference type="NCBI Taxonomy" id="13765"/>
    <lineage>
        <taxon>Eukaryota</taxon>
        <taxon>Metazoa</taxon>
        <taxon>Chordata</taxon>
        <taxon>Craniata</taxon>
        <taxon>Vertebrata</taxon>
        <taxon>Euteleostomi</taxon>
        <taxon>Actinopterygii</taxon>
        <taxon>Neopterygii</taxon>
        <taxon>Teleostei</taxon>
        <taxon>Neoteleostei</taxon>
        <taxon>Acanthomorphata</taxon>
        <taxon>Eupercaria</taxon>
        <taxon>Labriformes</taxon>
        <taxon>Labridae</taxon>
        <taxon>Xyrichtys</taxon>
    </lineage>
</organism>
<accession>A0AAV1EYF2</accession>
<dbReference type="InterPro" id="IPR011029">
    <property type="entry name" value="DEATH-like_dom_sf"/>
</dbReference>
<dbReference type="AlphaFoldDB" id="A0AAV1EYF2"/>
<feature type="domain" description="Pyrin" evidence="1">
    <location>
        <begin position="1"/>
        <end position="89"/>
    </location>
</feature>
<dbReference type="EMBL" id="OY660866">
    <property type="protein sequence ID" value="CAJ1053892.1"/>
    <property type="molecule type" value="Genomic_DNA"/>
</dbReference>
<dbReference type="InterPro" id="IPR004020">
    <property type="entry name" value="DAPIN"/>
</dbReference>
<evidence type="ECO:0000313" key="2">
    <source>
        <dbReference type="EMBL" id="CAJ1053892.1"/>
    </source>
</evidence>
<evidence type="ECO:0000259" key="1">
    <source>
        <dbReference type="PROSITE" id="PS50824"/>
    </source>
</evidence>